<evidence type="ECO:0000313" key="2">
    <source>
        <dbReference type="Proteomes" id="UP001218188"/>
    </source>
</evidence>
<comment type="caution">
    <text evidence="1">The sequence shown here is derived from an EMBL/GenBank/DDBJ whole genome shotgun (WGS) entry which is preliminary data.</text>
</comment>
<dbReference type="AlphaFoldDB" id="A0AAD6SKJ6"/>
<accession>A0AAD6SKJ6</accession>
<name>A0AAD6SKJ6_9AGAR</name>
<organism evidence="1 2">
    <name type="scientific">Mycena alexandri</name>
    <dbReference type="NCBI Taxonomy" id="1745969"/>
    <lineage>
        <taxon>Eukaryota</taxon>
        <taxon>Fungi</taxon>
        <taxon>Dikarya</taxon>
        <taxon>Basidiomycota</taxon>
        <taxon>Agaricomycotina</taxon>
        <taxon>Agaricomycetes</taxon>
        <taxon>Agaricomycetidae</taxon>
        <taxon>Agaricales</taxon>
        <taxon>Marasmiineae</taxon>
        <taxon>Mycenaceae</taxon>
        <taxon>Mycena</taxon>
    </lineage>
</organism>
<keyword evidence="2" id="KW-1185">Reference proteome</keyword>
<sequence length="213" mass="23297">MQALQDEWELGLEELGREDIEEADEDEVLEARRGRRFKASDPVAGVDTHILFWVFTATCAAAVPAVPPHPADQTSTLQVVRLQYDLSSDRLFTHNAFLHPSGPPPEPTVLTFLDGHIQSFRAALPPLPGEQTLLLTHALVDFAIVRLHAPYIWISEGRRAKCLDAAARIIVSVGTANLVDSGRIIDPMLIAICTGGDAYISRRNTGSWGAVRA</sequence>
<dbReference type="Proteomes" id="UP001218188">
    <property type="component" value="Unassembled WGS sequence"/>
</dbReference>
<protein>
    <submittedName>
        <fullName evidence="1">Uncharacterized protein</fullName>
    </submittedName>
</protein>
<proteinExistence type="predicted"/>
<gene>
    <name evidence="1" type="ORF">C8F04DRAFT_1188085</name>
</gene>
<reference evidence="1" key="1">
    <citation type="submission" date="2023-03" db="EMBL/GenBank/DDBJ databases">
        <title>Massive genome expansion in bonnet fungi (Mycena s.s.) driven by repeated elements and novel gene families across ecological guilds.</title>
        <authorList>
            <consortium name="Lawrence Berkeley National Laboratory"/>
            <person name="Harder C.B."/>
            <person name="Miyauchi S."/>
            <person name="Viragh M."/>
            <person name="Kuo A."/>
            <person name="Thoen E."/>
            <person name="Andreopoulos B."/>
            <person name="Lu D."/>
            <person name="Skrede I."/>
            <person name="Drula E."/>
            <person name="Henrissat B."/>
            <person name="Morin E."/>
            <person name="Kohler A."/>
            <person name="Barry K."/>
            <person name="LaButti K."/>
            <person name="Morin E."/>
            <person name="Salamov A."/>
            <person name="Lipzen A."/>
            <person name="Mereny Z."/>
            <person name="Hegedus B."/>
            <person name="Baldrian P."/>
            <person name="Stursova M."/>
            <person name="Weitz H."/>
            <person name="Taylor A."/>
            <person name="Grigoriev I.V."/>
            <person name="Nagy L.G."/>
            <person name="Martin F."/>
            <person name="Kauserud H."/>
        </authorList>
    </citation>
    <scope>NUCLEOTIDE SEQUENCE</scope>
    <source>
        <strain evidence="1">CBHHK200</strain>
    </source>
</reference>
<dbReference type="EMBL" id="JARJCM010000106">
    <property type="protein sequence ID" value="KAJ7028982.1"/>
    <property type="molecule type" value="Genomic_DNA"/>
</dbReference>
<evidence type="ECO:0000313" key="1">
    <source>
        <dbReference type="EMBL" id="KAJ7028982.1"/>
    </source>
</evidence>